<evidence type="ECO:0000313" key="2">
    <source>
        <dbReference type="Proteomes" id="UP000828390"/>
    </source>
</evidence>
<accession>A0A9D4N1H2</accession>
<proteinExistence type="predicted"/>
<sequence length="69" mass="7520">MSKASKGVLLHLDRMTLEGKEADERSVVVVTPASHVLYEQVLLPATKPCRVRRPVGAELQLGAKLPTDI</sequence>
<reference evidence="1" key="1">
    <citation type="journal article" date="2019" name="bioRxiv">
        <title>The Genome of the Zebra Mussel, Dreissena polymorpha: A Resource for Invasive Species Research.</title>
        <authorList>
            <person name="McCartney M.A."/>
            <person name="Auch B."/>
            <person name="Kono T."/>
            <person name="Mallez S."/>
            <person name="Zhang Y."/>
            <person name="Obille A."/>
            <person name="Becker A."/>
            <person name="Abrahante J.E."/>
            <person name="Garbe J."/>
            <person name="Badalamenti J.P."/>
            <person name="Herman A."/>
            <person name="Mangelson H."/>
            <person name="Liachko I."/>
            <person name="Sullivan S."/>
            <person name="Sone E.D."/>
            <person name="Koren S."/>
            <person name="Silverstein K.A.T."/>
            <person name="Beckman K.B."/>
            <person name="Gohl D.M."/>
        </authorList>
    </citation>
    <scope>NUCLEOTIDE SEQUENCE</scope>
    <source>
        <strain evidence="1">Duluth1</strain>
        <tissue evidence="1">Whole animal</tissue>
    </source>
</reference>
<gene>
    <name evidence="1" type="ORF">DPMN_011301</name>
</gene>
<dbReference type="AlphaFoldDB" id="A0A9D4N1H2"/>
<keyword evidence="2" id="KW-1185">Reference proteome</keyword>
<protein>
    <submittedName>
        <fullName evidence="1">Uncharacterized protein</fullName>
    </submittedName>
</protein>
<organism evidence="1 2">
    <name type="scientific">Dreissena polymorpha</name>
    <name type="common">Zebra mussel</name>
    <name type="synonym">Mytilus polymorpha</name>
    <dbReference type="NCBI Taxonomy" id="45954"/>
    <lineage>
        <taxon>Eukaryota</taxon>
        <taxon>Metazoa</taxon>
        <taxon>Spiralia</taxon>
        <taxon>Lophotrochozoa</taxon>
        <taxon>Mollusca</taxon>
        <taxon>Bivalvia</taxon>
        <taxon>Autobranchia</taxon>
        <taxon>Heteroconchia</taxon>
        <taxon>Euheterodonta</taxon>
        <taxon>Imparidentia</taxon>
        <taxon>Neoheterodontei</taxon>
        <taxon>Myida</taxon>
        <taxon>Dreissenoidea</taxon>
        <taxon>Dreissenidae</taxon>
        <taxon>Dreissena</taxon>
    </lineage>
</organism>
<name>A0A9D4N1H2_DREPO</name>
<reference evidence="1" key="2">
    <citation type="submission" date="2020-11" db="EMBL/GenBank/DDBJ databases">
        <authorList>
            <person name="McCartney M.A."/>
            <person name="Auch B."/>
            <person name="Kono T."/>
            <person name="Mallez S."/>
            <person name="Becker A."/>
            <person name="Gohl D.M."/>
            <person name="Silverstein K.A.T."/>
            <person name="Koren S."/>
            <person name="Bechman K.B."/>
            <person name="Herman A."/>
            <person name="Abrahante J.E."/>
            <person name="Garbe J."/>
        </authorList>
    </citation>
    <scope>NUCLEOTIDE SEQUENCE</scope>
    <source>
        <strain evidence="1">Duluth1</strain>
        <tissue evidence="1">Whole animal</tissue>
    </source>
</reference>
<dbReference type="EMBL" id="JAIWYP010000001">
    <property type="protein sequence ID" value="KAH3887285.1"/>
    <property type="molecule type" value="Genomic_DNA"/>
</dbReference>
<comment type="caution">
    <text evidence="1">The sequence shown here is derived from an EMBL/GenBank/DDBJ whole genome shotgun (WGS) entry which is preliminary data.</text>
</comment>
<dbReference type="Proteomes" id="UP000828390">
    <property type="component" value="Unassembled WGS sequence"/>
</dbReference>
<evidence type="ECO:0000313" key="1">
    <source>
        <dbReference type="EMBL" id="KAH3887285.1"/>
    </source>
</evidence>